<accession>A0ABR4KBX8</accession>
<evidence type="ECO:0000256" key="1">
    <source>
        <dbReference type="SAM" id="SignalP"/>
    </source>
</evidence>
<protein>
    <recommendedName>
        <fullName evidence="4">Secreted protein</fullName>
    </recommendedName>
</protein>
<reference evidence="2 3" key="1">
    <citation type="submission" date="2024-07" db="EMBL/GenBank/DDBJ databases">
        <title>Section-level genome sequencing and comparative genomics of Aspergillus sections Usti and Cavernicolus.</title>
        <authorList>
            <consortium name="Lawrence Berkeley National Laboratory"/>
            <person name="Nybo J.L."/>
            <person name="Vesth T.C."/>
            <person name="Theobald S."/>
            <person name="Frisvad J.C."/>
            <person name="Larsen T.O."/>
            <person name="Kjaerboelling I."/>
            <person name="Rothschild-Mancinelli K."/>
            <person name="Lyhne E.K."/>
            <person name="Kogle M.E."/>
            <person name="Barry K."/>
            <person name="Clum A."/>
            <person name="Na H."/>
            <person name="Ledsgaard L."/>
            <person name="Lin J."/>
            <person name="Lipzen A."/>
            <person name="Kuo A."/>
            <person name="Riley R."/>
            <person name="Mondo S."/>
            <person name="LaButti K."/>
            <person name="Haridas S."/>
            <person name="Pangalinan J."/>
            <person name="Salamov A.A."/>
            <person name="Simmons B.A."/>
            <person name="Magnuson J.K."/>
            <person name="Chen J."/>
            <person name="Drula E."/>
            <person name="Henrissat B."/>
            <person name="Wiebenga A."/>
            <person name="Lubbers R.J."/>
            <person name="Gomes A.C."/>
            <person name="Macurrencykelacurrency M.R."/>
            <person name="Stajich J."/>
            <person name="Grigoriev I.V."/>
            <person name="Mortensen U.H."/>
            <person name="De vries R.P."/>
            <person name="Baker S.E."/>
            <person name="Andersen M.R."/>
        </authorList>
    </citation>
    <scope>NUCLEOTIDE SEQUENCE [LARGE SCALE GENOMIC DNA]</scope>
    <source>
        <strain evidence="2 3">CBS 756.74</strain>
    </source>
</reference>
<gene>
    <name evidence="2" type="ORF">BJX68DRAFT_96364</name>
</gene>
<evidence type="ECO:0000313" key="3">
    <source>
        <dbReference type="Proteomes" id="UP001610444"/>
    </source>
</evidence>
<proteinExistence type="predicted"/>
<evidence type="ECO:0008006" key="4">
    <source>
        <dbReference type="Google" id="ProtNLM"/>
    </source>
</evidence>
<feature type="signal peptide" evidence="1">
    <location>
        <begin position="1"/>
        <end position="21"/>
    </location>
</feature>
<sequence length="130" mass="14703">MHICFCRFSAFALLIIWSVATFREIKQNGIRFLGPVLVVAIKPTGQPTRTVQFPACCLCDSLNRPLLTHLKLCPPLQPPALQMPEVRDRCCISIEEENSFLSFFVGSFSAQFPPFRGFLECFSPPDNNQH</sequence>
<dbReference type="GeneID" id="98165253"/>
<dbReference type="Proteomes" id="UP001610444">
    <property type="component" value="Unassembled WGS sequence"/>
</dbReference>
<name>A0ABR4KBX8_9EURO</name>
<feature type="chain" id="PRO_5045320308" description="Secreted protein" evidence="1">
    <location>
        <begin position="22"/>
        <end position="130"/>
    </location>
</feature>
<dbReference type="EMBL" id="JBFXLR010000022">
    <property type="protein sequence ID" value="KAL2849789.1"/>
    <property type="molecule type" value="Genomic_DNA"/>
</dbReference>
<comment type="caution">
    <text evidence="2">The sequence shown here is derived from an EMBL/GenBank/DDBJ whole genome shotgun (WGS) entry which is preliminary data.</text>
</comment>
<keyword evidence="1" id="KW-0732">Signal</keyword>
<organism evidence="2 3">
    <name type="scientific">Aspergillus pseudodeflectus</name>
    <dbReference type="NCBI Taxonomy" id="176178"/>
    <lineage>
        <taxon>Eukaryota</taxon>
        <taxon>Fungi</taxon>
        <taxon>Dikarya</taxon>
        <taxon>Ascomycota</taxon>
        <taxon>Pezizomycotina</taxon>
        <taxon>Eurotiomycetes</taxon>
        <taxon>Eurotiomycetidae</taxon>
        <taxon>Eurotiales</taxon>
        <taxon>Aspergillaceae</taxon>
        <taxon>Aspergillus</taxon>
        <taxon>Aspergillus subgen. Nidulantes</taxon>
    </lineage>
</organism>
<evidence type="ECO:0000313" key="2">
    <source>
        <dbReference type="EMBL" id="KAL2849789.1"/>
    </source>
</evidence>
<keyword evidence="3" id="KW-1185">Reference proteome</keyword>
<dbReference type="RefSeq" id="XP_070899014.1">
    <property type="nucleotide sequence ID" value="XM_071050089.1"/>
</dbReference>